<dbReference type="Pfam" id="PF02789">
    <property type="entry name" value="Peptidase_M17_N"/>
    <property type="match status" value="1"/>
</dbReference>
<evidence type="ECO:0000256" key="4">
    <source>
        <dbReference type="ARBA" id="ARBA00022438"/>
    </source>
</evidence>
<dbReference type="Pfam" id="PF00883">
    <property type="entry name" value="Peptidase_M17"/>
    <property type="match status" value="1"/>
</dbReference>
<keyword evidence="5 8" id="KW-0645">Protease</keyword>
<accession>A0A1G7DW71</accession>
<dbReference type="InterPro" id="IPR023042">
    <property type="entry name" value="Peptidase_M17_leu_NH2_pept"/>
</dbReference>
<dbReference type="CDD" id="cd00433">
    <property type="entry name" value="Peptidase_M17"/>
    <property type="match status" value="1"/>
</dbReference>
<evidence type="ECO:0000256" key="8">
    <source>
        <dbReference type="HAMAP-Rule" id="MF_00181"/>
    </source>
</evidence>
<proteinExistence type="inferred from homology"/>
<feature type="domain" description="Cytosol aminopeptidase" evidence="9">
    <location>
        <begin position="348"/>
        <end position="355"/>
    </location>
</feature>
<comment type="catalytic activity">
    <reaction evidence="2 8">
        <text>Release of an N-terminal amino acid, preferentially leucine, but not glutamic or aspartic acids.</text>
        <dbReference type="EC" id="3.4.11.10"/>
    </reaction>
</comment>
<dbReference type="STRING" id="675864.SAMN04489747_3737"/>
<evidence type="ECO:0000256" key="7">
    <source>
        <dbReference type="ARBA" id="ARBA00049972"/>
    </source>
</evidence>
<dbReference type="GO" id="GO:0070006">
    <property type="term" value="F:metalloaminopeptidase activity"/>
    <property type="evidence" value="ECO:0007669"/>
    <property type="project" value="InterPro"/>
</dbReference>
<feature type="binding site" evidence="8">
    <location>
        <position position="273"/>
    </location>
    <ligand>
        <name>Mn(2+)</name>
        <dbReference type="ChEBI" id="CHEBI:29035"/>
        <label>2</label>
    </ligand>
</feature>
<feature type="binding site" evidence="8">
    <location>
        <position position="273"/>
    </location>
    <ligand>
        <name>Mn(2+)</name>
        <dbReference type="ChEBI" id="CHEBI:29035"/>
        <label>1</label>
    </ligand>
</feature>
<dbReference type="EC" id="3.4.11.10" evidence="8"/>
<dbReference type="Proteomes" id="UP000198546">
    <property type="component" value="Chromosome i"/>
</dbReference>
<dbReference type="EMBL" id="LT629688">
    <property type="protein sequence ID" value="SDE55718.1"/>
    <property type="molecule type" value="Genomic_DNA"/>
</dbReference>
<dbReference type="AlphaFoldDB" id="A0A1G7DW71"/>
<dbReference type="Gene3D" id="3.40.630.10">
    <property type="entry name" value="Zn peptidases"/>
    <property type="match status" value="1"/>
</dbReference>
<comment type="function">
    <text evidence="7 8">Presumably involved in the processing and regular turnover of intracellular proteins. Catalyzes the removal of unsubstituted N-terminal amino acids from various peptides.</text>
</comment>
<dbReference type="SUPFAM" id="SSF52949">
    <property type="entry name" value="Macro domain-like"/>
    <property type="match status" value="1"/>
</dbReference>
<feature type="active site" evidence="8">
    <location>
        <position position="354"/>
    </location>
</feature>
<keyword evidence="6 8" id="KW-0378">Hydrolase</keyword>
<dbReference type="Gene3D" id="3.40.220.10">
    <property type="entry name" value="Leucine Aminopeptidase, subunit E, domain 1"/>
    <property type="match status" value="1"/>
</dbReference>
<dbReference type="PROSITE" id="PS00631">
    <property type="entry name" value="CYTOSOL_AP"/>
    <property type="match status" value="1"/>
</dbReference>
<dbReference type="GO" id="GO:0006508">
    <property type="term" value="P:proteolysis"/>
    <property type="evidence" value="ECO:0007669"/>
    <property type="project" value="UniProtKB-KW"/>
</dbReference>
<dbReference type="InterPro" id="IPR000819">
    <property type="entry name" value="Peptidase_M17_C"/>
</dbReference>
<keyword evidence="11" id="KW-1185">Reference proteome</keyword>
<keyword evidence="4 8" id="KW-0031">Aminopeptidase</keyword>
<evidence type="ECO:0000259" key="9">
    <source>
        <dbReference type="PROSITE" id="PS00631"/>
    </source>
</evidence>
<keyword evidence="8" id="KW-0963">Cytoplasm</keyword>
<feature type="active site" evidence="8">
    <location>
        <position position="280"/>
    </location>
</feature>
<dbReference type="RefSeq" id="WP_231946394.1">
    <property type="nucleotide sequence ID" value="NZ_LT629688.1"/>
</dbReference>
<feature type="binding site" evidence="8">
    <location>
        <position position="350"/>
    </location>
    <ligand>
        <name>Mn(2+)</name>
        <dbReference type="ChEBI" id="CHEBI:29035"/>
        <label>1</label>
    </ligand>
</feature>
<comment type="catalytic activity">
    <reaction evidence="1 8">
        <text>Release of an N-terminal amino acid, Xaa-|-Yaa-, in which Xaa is preferably Leu, but may be other amino acids including Pro although not Arg or Lys, and Yaa may be Pro. Amino acid amides and methyl esters are also readily hydrolyzed, but rates on arylamides are exceedingly low.</text>
        <dbReference type="EC" id="3.4.11.1"/>
    </reaction>
</comment>
<keyword evidence="8" id="KW-0464">Manganese</keyword>
<dbReference type="GO" id="GO:0030145">
    <property type="term" value="F:manganese ion binding"/>
    <property type="evidence" value="ECO:0007669"/>
    <property type="project" value="UniProtKB-UniRule"/>
</dbReference>
<dbReference type="PANTHER" id="PTHR11963:SF23">
    <property type="entry name" value="CYTOSOL AMINOPEPTIDASE"/>
    <property type="match status" value="1"/>
</dbReference>
<gene>
    <name evidence="8" type="primary">pepA</name>
    <name evidence="10" type="ORF">SAMN04489747_3737</name>
</gene>
<sequence length="501" mass="51454">MSCPTPASLTFSTTAPRSADVVVLGLVEGADGPEVVGADRSLLTSWSKRLGRELIEVATELGARTKVGHTVLLPGAGSATRVMVVGLGPVAAIRPEVVRRASGAALRAVAGLGVEGGASVVLVPHSKDPEVAQAAAEGALLGTYRHQPLTSGEPAPVTVASVTVVVDLGRQAKPLADTVRATCSAVLAARHWVNLPPNLLYPETFAEEARTLARGSKLSVEVLDEDDLVKGGYGGLLAVGGGSSRSPRLVRLAYRPRGATAHLVLVGKGITFDSGGLNLKPADGMYTMKCDMAGAAAVLAATRAVADLGLKVNVTTYAAMAENLPSATAYRPSDVLTMYGGTTVENVNSDAEGRLVMADALARSQADEPDLVIDVATLTGACMVALGDRIAGVMSNDDDAVERVLDAAEVSGEEFWALPLTDQFRDDLDSKVADVRSGGGRLGGAMSAAAFLERFVADGTPWAHLDIAGPAFNNGSPWGHVPEGGTGVAVRTLVEVARSLA</sequence>
<feature type="binding site" evidence="8">
    <location>
        <position position="268"/>
    </location>
    <ligand>
        <name>Mn(2+)</name>
        <dbReference type="ChEBI" id="CHEBI:29035"/>
        <label>2</label>
    </ligand>
</feature>
<dbReference type="GO" id="GO:0005737">
    <property type="term" value="C:cytoplasm"/>
    <property type="evidence" value="ECO:0007669"/>
    <property type="project" value="UniProtKB-SubCell"/>
</dbReference>
<feature type="binding site" evidence="8">
    <location>
        <position position="291"/>
    </location>
    <ligand>
        <name>Mn(2+)</name>
        <dbReference type="ChEBI" id="CHEBI:29035"/>
        <label>2</label>
    </ligand>
</feature>
<evidence type="ECO:0000313" key="10">
    <source>
        <dbReference type="EMBL" id="SDE55718.1"/>
    </source>
</evidence>
<comment type="cofactor">
    <cofactor evidence="8">
        <name>Mn(2+)</name>
        <dbReference type="ChEBI" id="CHEBI:29035"/>
    </cofactor>
    <text evidence="8">Binds 2 manganese ions per subunit.</text>
</comment>
<organism evidence="10 11">
    <name type="scientific">Auraticoccus monumenti</name>
    <dbReference type="NCBI Taxonomy" id="675864"/>
    <lineage>
        <taxon>Bacteria</taxon>
        <taxon>Bacillati</taxon>
        <taxon>Actinomycetota</taxon>
        <taxon>Actinomycetes</taxon>
        <taxon>Propionibacteriales</taxon>
        <taxon>Propionibacteriaceae</taxon>
        <taxon>Auraticoccus</taxon>
    </lineage>
</organism>
<dbReference type="EC" id="3.4.11.1" evidence="8"/>
<dbReference type="HAMAP" id="MF_00181">
    <property type="entry name" value="Cytosol_peptidase_M17"/>
    <property type="match status" value="1"/>
</dbReference>
<evidence type="ECO:0000313" key="11">
    <source>
        <dbReference type="Proteomes" id="UP000198546"/>
    </source>
</evidence>
<evidence type="ECO:0000256" key="2">
    <source>
        <dbReference type="ARBA" id="ARBA00000967"/>
    </source>
</evidence>
<dbReference type="PRINTS" id="PR00481">
    <property type="entry name" value="LAMNOPPTDASE"/>
</dbReference>
<feature type="binding site" evidence="8">
    <location>
        <position position="352"/>
    </location>
    <ligand>
        <name>Mn(2+)</name>
        <dbReference type="ChEBI" id="CHEBI:29035"/>
        <label>2</label>
    </ligand>
</feature>
<keyword evidence="8" id="KW-0479">Metal-binding</keyword>
<evidence type="ECO:0000256" key="5">
    <source>
        <dbReference type="ARBA" id="ARBA00022670"/>
    </source>
</evidence>
<reference evidence="10 11" key="1">
    <citation type="submission" date="2016-10" db="EMBL/GenBank/DDBJ databases">
        <authorList>
            <person name="de Groot N.N."/>
        </authorList>
    </citation>
    <scope>NUCLEOTIDE SEQUENCE [LARGE SCALE GENOMIC DNA]</scope>
    <source>
        <strain evidence="10 11">MON 2.2</strain>
    </source>
</reference>
<dbReference type="SUPFAM" id="SSF53187">
    <property type="entry name" value="Zn-dependent exopeptidases"/>
    <property type="match status" value="1"/>
</dbReference>
<comment type="similarity">
    <text evidence="3 8">Belongs to the peptidase M17 family.</text>
</comment>
<dbReference type="NCBIfam" id="NF002073">
    <property type="entry name" value="PRK00913.1-2"/>
    <property type="match status" value="1"/>
</dbReference>
<dbReference type="InterPro" id="IPR011356">
    <property type="entry name" value="Leucine_aapep/pepB"/>
</dbReference>
<protein>
    <recommendedName>
        <fullName evidence="8">Probable cytosol aminopeptidase</fullName>
        <ecNumber evidence="8">3.4.11.1</ecNumber>
    </recommendedName>
    <alternativeName>
        <fullName evidence="8">Leucine aminopeptidase</fullName>
        <shortName evidence="8">LAP</shortName>
        <ecNumber evidence="8">3.4.11.10</ecNumber>
    </alternativeName>
    <alternativeName>
        <fullName evidence="8">Leucyl aminopeptidase</fullName>
    </alternativeName>
</protein>
<evidence type="ECO:0000256" key="6">
    <source>
        <dbReference type="ARBA" id="ARBA00022801"/>
    </source>
</evidence>
<dbReference type="InterPro" id="IPR043472">
    <property type="entry name" value="Macro_dom-like"/>
</dbReference>
<evidence type="ECO:0000256" key="1">
    <source>
        <dbReference type="ARBA" id="ARBA00000135"/>
    </source>
</evidence>
<comment type="subcellular location">
    <subcellularLocation>
        <location evidence="8">Cytoplasm</location>
    </subcellularLocation>
</comment>
<evidence type="ECO:0000256" key="3">
    <source>
        <dbReference type="ARBA" id="ARBA00009528"/>
    </source>
</evidence>
<dbReference type="InterPro" id="IPR008283">
    <property type="entry name" value="Peptidase_M17_N"/>
</dbReference>
<name>A0A1G7DW71_9ACTN</name>
<dbReference type="PANTHER" id="PTHR11963">
    <property type="entry name" value="LEUCINE AMINOPEPTIDASE-RELATED"/>
    <property type="match status" value="1"/>
</dbReference>
<feature type="binding site" evidence="8">
    <location>
        <position position="352"/>
    </location>
    <ligand>
        <name>Mn(2+)</name>
        <dbReference type="ChEBI" id="CHEBI:29035"/>
        <label>1</label>
    </ligand>
</feature>